<evidence type="ECO:0000256" key="2">
    <source>
        <dbReference type="PROSITE-ProRule" id="PRU00252"/>
    </source>
</evidence>
<dbReference type="NCBIfam" id="TIGR00621">
    <property type="entry name" value="ssb"/>
    <property type="match status" value="1"/>
</dbReference>
<dbReference type="InterPro" id="IPR012340">
    <property type="entry name" value="NA-bd_OB-fold"/>
</dbReference>
<name>A0A8S5TSU8_9CAUD</name>
<feature type="region of interest" description="Disordered" evidence="3">
    <location>
        <begin position="135"/>
        <end position="165"/>
    </location>
</feature>
<dbReference type="SUPFAM" id="SSF50249">
    <property type="entry name" value="Nucleic acid-binding proteins"/>
    <property type="match status" value="1"/>
</dbReference>
<dbReference type="GO" id="GO:0009295">
    <property type="term" value="C:nucleoid"/>
    <property type="evidence" value="ECO:0007669"/>
    <property type="project" value="TreeGrafter"/>
</dbReference>
<keyword evidence="1 2" id="KW-0238">DNA-binding</keyword>
<proteinExistence type="inferred from homology"/>
<protein>
    <submittedName>
        <fullName evidence="4">Single strand binding protein</fullName>
    </submittedName>
</protein>
<dbReference type="InterPro" id="IPR011344">
    <property type="entry name" value="ssDNA-bd"/>
</dbReference>
<dbReference type="PANTHER" id="PTHR10302">
    <property type="entry name" value="SINGLE-STRANDED DNA-BINDING PROTEIN"/>
    <property type="match status" value="1"/>
</dbReference>
<feature type="compositionally biased region" description="Acidic residues" evidence="3">
    <location>
        <begin position="152"/>
        <end position="165"/>
    </location>
</feature>
<reference evidence="4" key="1">
    <citation type="journal article" date="2021" name="Proc. Natl. Acad. Sci. U.S.A.">
        <title>A Catalog of Tens of Thousands of Viruses from Human Metagenomes Reveals Hidden Associations with Chronic Diseases.</title>
        <authorList>
            <person name="Tisza M.J."/>
            <person name="Buck C.B."/>
        </authorList>
    </citation>
    <scope>NUCLEOTIDE SEQUENCE</scope>
    <source>
        <strain evidence="4">Ct8aS59</strain>
    </source>
</reference>
<dbReference type="PANTHER" id="PTHR10302:SF0">
    <property type="entry name" value="SINGLE-STRANDED DNA-BINDING PROTEIN, MITOCHONDRIAL"/>
    <property type="match status" value="1"/>
</dbReference>
<sequence>MRQILPLQRLLQFLQITERGREMTDLNSVVEIGRLTRDISERDFAYTTAGKARLNLSIAVNRSEKRGGEWADKVSFFDVTVWGKTAENIKPYLHKGKQIAVDGYLDQQRWEKDGVRYSKVCIIANNVQLLGGNEAQGAAQPTAPQEPAGDYSDADGGDFPEDIPF</sequence>
<organism evidence="4">
    <name type="scientific">Siphoviridae sp. ct8aS59</name>
    <dbReference type="NCBI Taxonomy" id="2825365"/>
    <lineage>
        <taxon>Viruses</taxon>
        <taxon>Duplodnaviria</taxon>
        <taxon>Heunggongvirae</taxon>
        <taxon>Uroviricota</taxon>
        <taxon>Caudoviricetes</taxon>
    </lineage>
</organism>
<dbReference type="Pfam" id="PF00436">
    <property type="entry name" value="SSB"/>
    <property type="match status" value="1"/>
</dbReference>
<dbReference type="GO" id="GO:0003697">
    <property type="term" value="F:single-stranded DNA binding"/>
    <property type="evidence" value="ECO:0007669"/>
    <property type="project" value="InterPro"/>
</dbReference>
<evidence type="ECO:0000256" key="3">
    <source>
        <dbReference type="SAM" id="MobiDB-lite"/>
    </source>
</evidence>
<dbReference type="PROSITE" id="PS50935">
    <property type="entry name" value="SSB"/>
    <property type="match status" value="1"/>
</dbReference>
<dbReference type="EMBL" id="BK015922">
    <property type="protein sequence ID" value="DAF85277.1"/>
    <property type="molecule type" value="Genomic_DNA"/>
</dbReference>
<evidence type="ECO:0000256" key="1">
    <source>
        <dbReference type="ARBA" id="ARBA00023125"/>
    </source>
</evidence>
<dbReference type="Gene3D" id="2.40.50.140">
    <property type="entry name" value="Nucleic acid-binding proteins"/>
    <property type="match status" value="1"/>
</dbReference>
<dbReference type="GO" id="GO:0006260">
    <property type="term" value="P:DNA replication"/>
    <property type="evidence" value="ECO:0007669"/>
    <property type="project" value="InterPro"/>
</dbReference>
<evidence type="ECO:0000313" key="4">
    <source>
        <dbReference type="EMBL" id="DAF85277.1"/>
    </source>
</evidence>
<accession>A0A8S5TSU8</accession>
<dbReference type="InterPro" id="IPR000424">
    <property type="entry name" value="Primosome_PriB/ssb"/>
</dbReference>
<dbReference type="CDD" id="cd04496">
    <property type="entry name" value="SSB_OBF"/>
    <property type="match status" value="1"/>
</dbReference>
<dbReference type="HAMAP" id="MF_00984">
    <property type="entry name" value="SSB"/>
    <property type="match status" value="1"/>
</dbReference>